<feature type="transmembrane region" description="Helical" evidence="8">
    <location>
        <begin position="273"/>
        <end position="291"/>
    </location>
</feature>
<feature type="transmembrane region" description="Helical" evidence="8">
    <location>
        <begin position="217"/>
        <end position="236"/>
    </location>
</feature>
<sequence>MKPVTFVMEGGPVNKPLLSVGALVIVTMAWGSTFFIIKDAISIVDPADFLAARFTIAAILLVAVSWRRLLRLTWQQWGTGLGLGAIYGVGQVVQTIGLRHTDASVSGFITGTYVVITPLLLWVIFRRRVASRTWLSVGLAVAGLAVLSITGMSGGGVGELLTLLGAALYALHIVFLDRSAGRMDALSLTAVQLIGVAATCTAIALPGSTGTLPDMSAWGAILYTAVIAGALTMLLQTWAQGHLSPTKVAVVMTLEPVFATAFAVALGGETLTGRLLAGGALILAATVIGVLTGDAAHPPHVTDDPDDHRSPLGNESPETAHAAPTN</sequence>
<name>A0A3M0G9L3_9ACTN</name>
<evidence type="ECO:0000256" key="5">
    <source>
        <dbReference type="ARBA" id="ARBA00022989"/>
    </source>
</evidence>
<feature type="transmembrane region" description="Helical" evidence="8">
    <location>
        <begin position="103"/>
        <end position="125"/>
    </location>
</feature>
<comment type="similarity">
    <text evidence="2">Belongs to the EamA transporter family.</text>
</comment>
<keyword evidence="5 8" id="KW-1133">Transmembrane helix</keyword>
<dbReference type="PANTHER" id="PTHR42920">
    <property type="entry name" value="OS03G0707200 PROTEIN-RELATED"/>
    <property type="match status" value="1"/>
</dbReference>
<keyword evidence="6 8" id="KW-0472">Membrane</keyword>
<feature type="region of interest" description="Disordered" evidence="7">
    <location>
        <begin position="296"/>
        <end position="326"/>
    </location>
</feature>
<dbReference type="AlphaFoldDB" id="A0A3M0G9L3"/>
<feature type="transmembrane region" description="Helical" evidence="8">
    <location>
        <begin position="78"/>
        <end position="97"/>
    </location>
</feature>
<dbReference type="InterPro" id="IPR051258">
    <property type="entry name" value="Diverse_Substrate_Transporter"/>
</dbReference>
<evidence type="ECO:0000313" key="10">
    <source>
        <dbReference type="EMBL" id="RMB61701.1"/>
    </source>
</evidence>
<evidence type="ECO:0000259" key="9">
    <source>
        <dbReference type="Pfam" id="PF00892"/>
    </source>
</evidence>
<dbReference type="SUPFAM" id="SSF103481">
    <property type="entry name" value="Multidrug resistance efflux transporter EmrE"/>
    <property type="match status" value="2"/>
</dbReference>
<evidence type="ECO:0000256" key="8">
    <source>
        <dbReference type="SAM" id="Phobius"/>
    </source>
</evidence>
<evidence type="ECO:0000313" key="11">
    <source>
        <dbReference type="Proteomes" id="UP000275256"/>
    </source>
</evidence>
<dbReference type="Pfam" id="PF00892">
    <property type="entry name" value="EamA"/>
    <property type="match status" value="2"/>
</dbReference>
<comment type="caution">
    <text evidence="10">The sequence shown here is derived from an EMBL/GenBank/DDBJ whole genome shotgun (WGS) entry which is preliminary data.</text>
</comment>
<dbReference type="PANTHER" id="PTHR42920:SF5">
    <property type="entry name" value="EAMA DOMAIN-CONTAINING PROTEIN"/>
    <property type="match status" value="1"/>
</dbReference>
<evidence type="ECO:0000256" key="7">
    <source>
        <dbReference type="SAM" id="MobiDB-lite"/>
    </source>
</evidence>
<feature type="transmembrane region" description="Helical" evidence="8">
    <location>
        <begin position="49"/>
        <end position="66"/>
    </location>
</feature>
<feature type="transmembrane region" description="Helical" evidence="8">
    <location>
        <begin position="134"/>
        <end position="154"/>
    </location>
</feature>
<evidence type="ECO:0000256" key="3">
    <source>
        <dbReference type="ARBA" id="ARBA00022475"/>
    </source>
</evidence>
<feature type="domain" description="EamA" evidence="9">
    <location>
        <begin position="158"/>
        <end position="288"/>
    </location>
</feature>
<evidence type="ECO:0000256" key="4">
    <source>
        <dbReference type="ARBA" id="ARBA00022692"/>
    </source>
</evidence>
<keyword evidence="4 8" id="KW-0812">Transmembrane</keyword>
<proteinExistence type="inferred from homology"/>
<gene>
    <name evidence="10" type="ORF">EAX62_03485</name>
</gene>
<keyword evidence="11" id="KW-1185">Reference proteome</keyword>
<dbReference type="InterPro" id="IPR000620">
    <property type="entry name" value="EamA_dom"/>
</dbReference>
<protein>
    <submittedName>
        <fullName evidence="10">DMT family transporter</fullName>
    </submittedName>
</protein>
<dbReference type="GO" id="GO:0005886">
    <property type="term" value="C:plasma membrane"/>
    <property type="evidence" value="ECO:0007669"/>
    <property type="project" value="UniProtKB-SubCell"/>
</dbReference>
<feature type="transmembrane region" description="Helical" evidence="8">
    <location>
        <begin position="185"/>
        <end position="205"/>
    </location>
</feature>
<keyword evidence="3" id="KW-1003">Cell membrane</keyword>
<evidence type="ECO:0000256" key="2">
    <source>
        <dbReference type="ARBA" id="ARBA00007362"/>
    </source>
</evidence>
<feature type="transmembrane region" description="Helical" evidence="8">
    <location>
        <begin position="248"/>
        <end position="267"/>
    </location>
</feature>
<accession>A0A3M0G9L3</accession>
<feature type="transmembrane region" description="Helical" evidence="8">
    <location>
        <begin position="17"/>
        <end position="37"/>
    </location>
</feature>
<feature type="compositionally biased region" description="Basic and acidic residues" evidence="7">
    <location>
        <begin position="300"/>
        <end position="310"/>
    </location>
</feature>
<organism evidence="10 11">
    <name type="scientific">Tessaracoccus antarcticus</name>
    <dbReference type="NCBI Taxonomy" id="2479848"/>
    <lineage>
        <taxon>Bacteria</taxon>
        <taxon>Bacillati</taxon>
        <taxon>Actinomycetota</taxon>
        <taxon>Actinomycetes</taxon>
        <taxon>Propionibacteriales</taxon>
        <taxon>Propionibacteriaceae</taxon>
        <taxon>Tessaracoccus</taxon>
    </lineage>
</organism>
<dbReference type="Proteomes" id="UP000275256">
    <property type="component" value="Unassembled WGS sequence"/>
</dbReference>
<evidence type="ECO:0000256" key="6">
    <source>
        <dbReference type="ARBA" id="ARBA00023136"/>
    </source>
</evidence>
<reference evidence="10 11" key="1">
    <citation type="submission" date="2018-10" db="EMBL/GenBank/DDBJ databases">
        <title>Tessaracoccus antarcticuss sp. nov., isolated from sediment.</title>
        <authorList>
            <person name="Zhou L.Y."/>
            <person name="Du Z.J."/>
        </authorList>
    </citation>
    <scope>NUCLEOTIDE SEQUENCE [LARGE SCALE GENOMIC DNA]</scope>
    <source>
        <strain evidence="10 11">JDX10</strain>
    </source>
</reference>
<dbReference type="InterPro" id="IPR037185">
    <property type="entry name" value="EmrE-like"/>
</dbReference>
<evidence type="ECO:0000256" key="1">
    <source>
        <dbReference type="ARBA" id="ARBA00004651"/>
    </source>
</evidence>
<feature type="domain" description="EamA" evidence="9">
    <location>
        <begin position="22"/>
        <end position="148"/>
    </location>
</feature>
<comment type="subcellular location">
    <subcellularLocation>
        <location evidence="1">Cell membrane</location>
        <topology evidence="1">Multi-pass membrane protein</topology>
    </subcellularLocation>
</comment>
<dbReference type="EMBL" id="REFW01000001">
    <property type="protein sequence ID" value="RMB61701.1"/>
    <property type="molecule type" value="Genomic_DNA"/>
</dbReference>